<dbReference type="Proteomes" id="UP000012960">
    <property type="component" value="Unplaced"/>
</dbReference>
<dbReference type="Gramene" id="Ma08_t09700.5">
    <property type="protein sequence ID" value="Ma08_p09700.5"/>
    <property type="gene ID" value="Ma08_g09700"/>
</dbReference>
<keyword evidence="3" id="KW-1185">Reference proteome</keyword>
<reference evidence="1" key="1">
    <citation type="submission" date="2021-03" db="EMBL/GenBank/DDBJ databases">
        <authorList>
            <consortium name="Genoscope - CEA"/>
            <person name="William W."/>
        </authorList>
    </citation>
    <scope>NUCLEOTIDE SEQUENCE</scope>
    <source>
        <strain evidence="1">Doubled-haploid Pahang</strain>
    </source>
</reference>
<dbReference type="EMBL" id="HG996472">
    <property type="protein sequence ID" value="CAG1831074.1"/>
    <property type="molecule type" value="Genomic_DNA"/>
</dbReference>
<dbReference type="Gramene" id="Ma08_t09700.7">
    <property type="protein sequence ID" value="Ma08_p09700.7"/>
    <property type="gene ID" value="Ma08_g09700"/>
</dbReference>
<dbReference type="EnsemblPlants" id="Ma08_t09700.1">
    <property type="protein sequence ID" value="Ma08_p09700.1"/>
    <property type="gene ID" value="Ma08_g09700"/>
</dbReference>
<dbReference type="Gramene" id="Ma08_t09700.6">
    <property type="protein sequence ID" value="Ma08_p09700.6"/>
    <property type="gene ID" value="Ma08_g09700"/>
</dbReference>
<dbReference type="InParanoid" id="A0A804K4T2"/>
<dbReference type="Gramene" id="Ma08_t09700.3">
    <property type="protein sequence ID" value="Ma08_p09700.3"/>
    <property type="gene ID" value="Ma08_g09700"/>
</dbReference>
<organism evidence="2 3">
    <name type="scientific">Musa acuminata subsp. malaccensis</name>
    <name type="common">Wild banana</name>
    <name type="synonym">Musa malaccensis</name>
    <dbReference type="NCBI Taxonomy" id="214687"/>
    <lineage>
        <taxon>Eukaryota</taxon>
        <taxon>Viridiplantae</taxon>
        <taxon>Streptophyta</taxon>
        <taxon>Embryophyta</taxon>
        <taxon>Tracheophyta</taxon>
        <taxon>Spermatophyta</taxon>
        <taxon>Magnoliopsida</taxon>
        <taxon>Liliopsida</taxon>
        <taxon>Zingiberales</taxon>
        <taxon>Musaceae</taxon>
        <taxon>Musa</taxon>
    </lineage>
</organism>
<sequence>MREKESEVSHRLGAELLLLTSPLPTRQWSLMACSCHKPRYQRLNKLPPETEEDEISGGSKEMAVVFKRRRHGWLRLNRSGRWRKPRVRVAGLRKFLSKATVVGAAVRVSVAKVLKRLKEGRPYLGELFAGNYMFMQVSPSPTIPYVEKPFSLAEHRHRHRHHPPPSHLML</sequence>
<dbReference type="PANTHER" id="PTHR36795">
    <property type="entry name" value="OS01G0938400 PROTEIN"/>
    <property type="match status" value="1"/>
</dbReference>
<dbReference type="EnsemblPlants" id="Ma08_t09700.7">
    <property type="protein sequence ID" value="Ma08_p09700.7"/>
    <property type="gene ID" value="Ma08_g09700"/>
</dbReference>
<dbReference type="EnsemblPlants" id="Ma08_t09700.2">
    <property type="protein sequence ID" value="Ma08_p09700.2"/>
    <property type="gene ID" value="Ma08_g09700"/>
</dbReference>
<dbReference type="PANTHER" id="PTHR36795:SF2">
    <property type="entry name" value="OS01G0938400 PROTEIN"/>
    <property type="match status" value="1"/>
</dbReference>
<dbReference type="Gramene" id="Ma08_t09700.4">
    <property type="protein sequence ID" value="Ma08_p09700.4"/>
    <property type="gene ID" value="Ma08_g09700"/>
</dbReference>
<dbReference type="OMA" id="ACAAKFR"/>
<gene>
    <name evidence="1" type="ORF">GSMUA_343280.1</name>
</gene>
<dbReference type="EnsemblPlants" id="Ma08_t09700.5">
    <property type="protein sequence ID" value="Ma08_p09700.5"/>
    <property type="gene ID" value="Ma08_g09700"/>
</dbReference>
<name>A0A804K4T2_MUSAM</name>
<dbReference type="Gramene" id="Ma08_t09700.1">
    <property type="protein sequence ID" value="Ma08_p09700.1"/>
    <property type="gene ID" value="Ma08_g09700"/>
</dbReference>
<reference evidence="2" key="2">
    <citation type="submission" date="2021-05" db="UniProtKB">
        <authorList>
            <consortium name="EnsemblPlants"/>
        </authorList>
    </citation>
    <scope>IDENTIFICATION</scope>
    <source>
        <strain evidence="2">subsp. malaccensis</strain>
    </source>
</reference>
<dbReference type="EnsemblPlants" id="Ma08_t09700.3">
    <property type="protein sequence ID" value="Ma08_p09700.3"/>
    <property type="gene ID" value="Ma08_g09700"/>
</dbReference>
<accession>A0A804K4T2</accession>
<protein>
    <submittedName>
        <fullName evidence="1">(wild Malaysian banana) hypothetical protein</fullName>
    </submittedName>
</protein>
<dbReference type="EnsemblPlants" id="Ma08_t09700.6">
    <property type="protein sequence ID" value="Ma08_p09700.6"/>
    <property type="gene ID" value="Ma08_g09700"/>
</dbReference>
<proteinExistence type="predicted"/>
<dbReference type="EnsemblPlants" id="Ma08_t09700.4">
    <property type="protein sequence ID" value="Ma08_p09700.4"/>
    <property type="gene ID" value="Ma08_g09700"/>
</dbReference>
<dbReference type="Gramene" id="Ma08_t09700.2">
    <property type="protein sequence ID" value="Ma08_p09700.2"/>
    <property type="gene ID" value="Ma08_g09700"/>
</dbReference>
<evidence type="ECO:0000313" key="3">
    <source>
        <dbReference type="Proteomes" id="UP000012960"/>
    </source>
</evidence>
<evidence type="ECO:0000313" key="1">
    <source>
        <dbReference type="EMBL" id="CAG1831074.1"/>
    </source>
</evidence>
<dbReference type="AlphaFoldDB" id="A0A804K4T2"/>
<evidence type="ECO:0000313" key="2">
    <source>
        <dbReference type="EnsemblPlants" id="Ma08_p09700.2"/>
    </source>
</evidence>